<dbReference type="RefSeq" id="WP_099044059.1">
    <property type="nucleotide sequence ID" value="NZ_CAADJA010000002.1"/>
</dbReference>
<evidence type="ECO:0000313" key="2">
    <source>
        <dbReference type="EMBL" id="PHI28830.1"/>
    </source>
</evidence>
<keyword evidence="4" id="KW-1185">Reference proteome</keyword>
<protein>
    <recommendedName>
        <fullName evidence="1">Integrase catalytic domain-containing protein</fullName>
    </recommendedName>
</protein>
<dbReference type="PANTHER" id="PTHR46889:SF4">
    <property type="entry name" value="TRANSPOSASE INSO FOR INSERTION SEQUENCE ELEMENT IS911B-RELATED"/>
    <property type="match status" value="1"/>
</dbReference>
<dbReference type="InterPro" id="IPR050900">
    <property type="entry name" value="Transposase_IS3/IS150/IS904"/>
</dbReference>
<dbReference type="SUPFAM" id="SSF53098">
    <property type="entry name" value="Ribonuclease H-like"/>
    <property type="match status" value="1"/>
</dbReference>
<dbReference type="PANTHER" id="PTHR46889">
    <property type="entry name" value="TRANSPOSASE INSF FOR INSERTION SEQUENCE IS3B-RELATED"/>
    <property type="match status" value="1"/>
</dbReference>
<dbReference type="OrthoDB" id="9810995at2"/>
<reference evidence="4" key="2">
    <citation type="submission" date="2017-09" db="EMBL/GenBank/DDBJ databases">
        <title>FDA dAtabase for Regulatory Grade micrObial Sequences (FDA-ARGOS): Supporting development and validation of Infectious Disease Dx tests.</title>
        <authorList>
            <person name="Minogue T."/>
            <person name="Wolcott M."/>
            <person name="Wasieloski L."/>
            <person name="Aguilar W."/>
            <person name="Moore D."/>
            <person name="Tallon L."/>
            <person name="Sadzewicz L."/>
            <person name="Ott S."/>
            <person name="Zhao X."/>
            <person name="Nagaraj S."/>
            <person name="Vavikolanu K."/>
            <person name="Aluvathingal J."/>
            <person name="Nadendla S."/>
            <person name="Sichtig H."/>
        </authorList>
    </citation>
    <scope>NUCLEOTIDE SEQUENCE [LARGE SCALE GENOMIC DNA]</scope>
    <source>
        <strain evidence="4">FDAARGOS_387</strain>
    </source>
</reference>
<dbReference type="AlphaFoldDB" id="A0A2C6BXJ7"/>
<name>A0A2C6BXJ7_9GAMM</name>
<sequence>MERFFGSLKSEWVKERCYPDAESAKRDISKYVIEYYNMWRPHTHLGGLSPNEYEVAA</sequence>
<evidence type="ECO:0000259" key="1">
    <source>
        <dbReference type="Pfam" id="PF13333"/>
    </source>
</evidence>
<dbReference type="Proteomes" id="UP000373449">
    <property type="component" value="Unassembled WGS sequence"/>
</dbReference>
<reference evidence="3 5" key="3">
    <citation type="submission" date="2019-03" db="EMBL/GenBank/DDBJ databases">
        <authorList>
            <consortium name="Pathogen Informatics"/>
        </authorList>
    </citation>
    <scope>NUCLEOTIDE SEQUENCE [LARGE SCALE GENOMIC DNA]</scope>
    <source>
        <strain evidence="3 5">NCTC12282</strain>
    </source>
</reference>
<dbReference type="GO" id="GO:0015074">
    <property type="term" value="P:DNA integration"/>
    <property type="evidence" value="ECO:0007669"/>
    <property type="project" value="InterPro"/>
</dbReference>
<dbReference type="Proteomes" id="UP000224974">
    <property type="component" value="Unassembled WGS sequence"/>
</dbReference>
<reference evidence="2" key="1">
    <citation type="submission" date="2017-09" db="EMBL/GenBank/DDBJ databases">
        <title>FDA dAtabase for Regulatory Grade micrObial Sequences (FDA-ARGOS): Supporting development and validation of Infectious Disease Dx tests.</title>
        <authorList>
            <person name="Minogue T."/>
            <person name="Wolcott M."/>
            <person name="Wasieloski L."/>
            <person name="Aguilar W."/>
            <person name="Moore D."/>
            <person name="Tallon L.J."/>
            <person name="Sadzewicz L."/>
            <person name="Ott S."/>
            <person name="Zhao X."/>
            <person name="Nagaraj S."/>
            <person name="Vavikolanu K."/>
            <person name="Aluvathingal J."/>
            <person name="Nadendla S."/>
            <person name="Sichtig H."/>
        </authorList>
    </citation>
    <scope>NUCLEOTIDE SEQUENCE</scope>
    <source>
        <strain evidence="2">FDAARGOS_387</strain>
    </source>
</reference>
<evidence type="ECO:0000313" key="4">
    <source>
        <dbReference type="Proteomes" id="UP000224974"/>
    </source>
</evidence>
<dbReference type="InterPro" id="IPR012337">
    <property type="entry name" value="RNaseH-like_sf"/>
</dbReference>
<evidence type="ECO:0000313" key="5">
    <source>
        <dbReference type="Proteomes" id="UP000373449"/>
    </source>
</evidence>
<gene>
    <name evidence="2" type="ORF">CRN84_05650</name>
    <name evidence="3" type="ORF">NCTC12282_01864</name>
</gene>
<dbReference type="InterPro" id="IPR001584">
    <property type="entry name" value="Integrase_cat-core"/>
</dbReference>
<dbReference type="Pfam" id="PF13333">
    <property type="entry name" value="rve_2"/>
    <property type="match status" value="1"/>
</dbReference>
<evidence type="ECO:0000313" key="3">
    <source>
        <dbReference type="EMBL" id="VFS46934.1"/>
    </source>
</evidence>
<organism evidence="2 4">
    <name type="scientific">Budvicia aquatica</name>
    <dbReference type="NCBI Taxonomy" id="82979"/>
    <lineage>
        <taxon>Bacteria</taxon>
        <taxon>Pseudomonadati</taxon>
        <taxon>Pseudomonadota</taxon>
        <taxon>Gammaproteobacteria</taxon>
        <taxon>Enterobacterales</taxon>
        <taxon>Budviciaceae</taxon>
        <taxon>Budvicia</taxon>
    </lineage>
</organism>
<dbReference type="EMBL" id="CAADJA010000002">
    <property type="protein sequence ID" value="VFS46934.1"/>
    <property type="molecule type" value="Genomic_DNA"/>
</dbReference>
<accession>A0A2C6BXJ7</accession>
<dbReference type="EMBL" id="PDDX01000001">
    <property type="protein sequence ID" value="PHI28830.1"/>
    <property type="molecule type" value="Genomic_DNA"/>
</dbReference>
<feature type="domain" description="Integrase catalytic" evidence="1">
    <location>
        <begin position="2"/>
        <end position="54"/>
    </location>
</feature>
<proteinExistence type="predicted"/>